<sequence>MTTPGDESRTELAWREIVEHYGERAVLPDDEAYDARAGAGEPTQDVPPGATADPSTGPATDTGTSPSGSEPSSEPPAAPAGHAPTEPLPDHLVDDDEVEVRERAIAASERFTPPPPPPLPLPRTWQRGLAWAGIAVAPAMALLIGLLSLYVPSVVGWLLVAWFVGGFLYLVLEMPRSPRDPWDDGSRV</sequence>
<accession>A0ABU5KG29</accession>
<keyword evidence="4" id="KW-1185">Reference proteome</keyword>
<gene>
    <name evidence="3" type="ORF">SFC79_18650</name>
</gene>
<feature type="transmembrane region" description="Helical" evidence="2">
    <location>
        <begin position="129"/>
        <end position="148"/>
    </location>
</feature>
<feature type="region of interest" description="Disordered" evidence="1">
    <location>
        <begin position="21"/>
        <end position="119"/>
    </location>
</feature>
<feature type="transmembrane region" description="Helical" evidence="2">
    <location>
        <begin position="154"/>
        <end position="172"/>
    </location>
</feature>
<proteinExistence type="predicted"/>
<evidence type="ECO:0000313" key="4">
    <source>
        <dbReference type="Proteomes" id="UP001291999"/>
    </source>
</evidence>
<evidence type="ECO:0000256" key="1">
    <source>
        <dbReference type="SAM" id="MobiDB-lite"/>
    </source>
</evidence>
<keyword evidence="2" id="KW-0812">Transmembrane</keyword>
<reference evidence="3 4" key="1">
    <citation type="submission" date="2023-11" db="EMBL/GenBank/DDBJ databases">
        <title>Novel species in genus Nocardioides.</title>
        <authorList>
            <person name="Zhou H."/>
        </authorList>
    </citation>
    <scope>NUCLEOTIDE SEQUENCE [LARGE SCALE GENOMIC DNA]</scope>
    <source>
        <strain evidence="3 4">S-58</strain>
    </source>
</reference>
<dbReference type="RefSeq" id="WP_322425490.1">
    <property type="nucleotide sequence ID" value="NZ_JAXQPW010000007.1"/>
</dbReference>
<evidence type="ECO:0000256" key="2">
    <source>
        <dbReference type="SAM" id="Phobius"/>
    </source>
</evidence>
<protein>
    <submittedName>
        <fullName evidence="3">Uncharacterized protein</fullName>
    </submittedName>
</protein>
<organism evidence="3 4">
    <name type="scientific">Nocardioides renjunii</name>
    <dbReference type="NCBI Taxonomy" id="3095075"/>
    <lineage>
        <taxon>Bacteria</taxon>
        <taxon>Bacillati</taxon>
        <taxon>Actinomycetota</taxon>
        <taxon>Actinomycetes</taxon>
        <taxon>Propionibacteriales</taxon>
        <taxon>Nocardioidaceae</taxon>
        <taxon>Nocardioides</taxon>
    </lineage>
</organism>
<dbReference type="EMBL" id="JAXQPW010000007">
    <property type="protein sequence ID" value="MDZ5663803.1"/>
    <property type="molecule type" value="Genomic_DNA"/>
</dbReference>
<keyword evidence="2" id="KW-0472">Membrane</keyword>
<keyword evidence="2" id="KW-1133">Transmembrane helix</keyword>
<name>A0ABU5KG29_9ACTN</name>
<feature type="compositionally biased region" description="Low complexity" evidence="1">
    <location>
        <begin position="62"/>
        <end position="72"/>
    </location>
</feature>
<dbReference type="Proteomes" id="UP001291999">
    <property type="component" value="Unassembled WGS sequence"/>
</dbReference>
<comment type="caution">
    <text evidence="3">The sequence shown here is derived from an EMBL/GenBank/DDBJ whole genome shotgun (WGS) entry which is preliminary data.</text>
</comment>
<evidence type="ECO:0000313" key="3">
    <source>
        <dbReference type="EMBL" id="MDZ5663803.1"/>
    </source>
</evidence>